<dbReference type="PANTHER" id="PTHR12979:SF5">
    <property type="entry name" value="CCR4-NOT TRANSCRIPTION COMPLEX SUBUNIT 10"/>
    <property type="match status" value="1"/>
</dbReference>
<dbReference type="Gene3D" id="1.25.40.10">
    <property type="entry name" value="Tetratricopeptide repeat domain"/>
    <property type="match status" value="1"/>
</dbReference>
<feature type="compositionally biased region" description="Polar residues" evidence="3">
    <location>
        <begin position="908"/>
        <end position="925"/>
    </location>
</feature>
<protein>
    <recommendedName>
        <fullName evidence="2">CCR4-NOT transcription complex subunit 10</fullName>
    </recommendedName>
</protein>
<organism evidence="4">
    <name type="scientific">Mesocestoides corti</name>
    <name type="common">Flatworm</name>
    <dbReference type="NCBI Taxonomy" id="53468"/>
    <lineage>
        <taxon>Eukaryota</taxon>
        <taxon>Metazoa</taxon>
        <taxon>Spiralia</taxon>
        <taxon>Lophotrochozoa</taxon>
        <taxon>Platyhelminthes</taxon>
        <taxon>Cestoda</taxon>
        <taxon>Eucestoda</taxon>
        <taxon>Cyclophyllidea</taxon>
        <taxon>Mesocestoididae</taxon>
        <taxon>Mesocestoides</taxon>
    </lineage>
</organism>
<evidence type="ECO:0000256" key="1">
    <source>
        <dbReference type="ARBA" id="ARBA00010080"/>
    </source>
</evidence>
<evidence type="ECO:0000256" key="2">
    <source>
        <dbReference type="RuleBase" id="RU367083"/>
    </source>
</evidence>
<sequence>MPESYSSTEVVLASEATDFYNQSQLDACWTHMRKLHSTRSSDPKVLANKALIDLLHRSNSTRSDEYLTQLQKAASLAGSPLFIKNDSDSHPDTLQPASPSASPAVLSIHYNYALVMFHRRQFVRSERLLAGLLGVEALATAPTAAQLPMCAGSLLCQRCILLWLDVCLCLNRPQRVYDFTSHWLHQLESVNASAGTPADTQVTETLTAIAQPLRVFRLRAALLTGRLKFAEEEVAQLSKSLKEFPDKTWDTSRSLEYARAQLLFLKRDHMKAIKCLNSLQITSSNPYSTETEWECPLAWNNLSLSHFCAGQLSLATLKMRRALRQTDRLTSNLIDCSSVSTSEGGGGSGGGANAQGSRSESHVTQLIRQIPLQQLGVSQHHALLHNAGVQFLFTQRPESAFNALLSVVRVYPRNPRLWLRLAECCVRVQRPDTLSDWKVEARAGCLIGTLGEGYARKLIIGANPDESEKPWIESATMPTPTLEFAALCLRNALFLLPRPPTDLGDASTSSEGTAVERQRIALVRWASERAVPVLPSCQPLSGMALLQVTSATLLTSAYVALCLQNPVEAMHYAQQVLCVVPPGDGSTDSGGSTTTSSFSGAFGWIGLLSPPAHRYLAKIYLAEARVALDQVHEACITLLAKDYVEPSEPPLPSSTHPTASYAALQRDCATLLPDFQLPQTHPLCGVPADFATSSTRASSSHLEGIAMLREDQHETEPGPRQLMAPKNPDFPLTMEQAVGVLLYNMAVCLAVRGDYSGSRQVLENAAPALFINELDPYGPQTIRIGSEEHHRLLYPPDASNGAISCVLPNHHFPSHFLRLWLYLELCEDKVSSAVQFARAYLGHVAFANRFTDIAPKEECAKEPTPPVVFEIGGGGGASLNSDQMPNYADFIRQQFGAPQGRRMAPLKPSQSAPLQIQDPPTSTANAAAPCWTDADWPPL</sequence>
<dbReference type="GO" id="GO:0017148">
    <property type="term" value="P:negative regulation of translation"/>
    <property type="evidence" value="ECO:0007669"/>
    <property type="project" value="TreeGrafter"/>
</dbReference>
<dbReference type="GO" id="GO:0006402">
    <property type="term" value="P:mRNA catabolic process"/>
    <property type="evidence" value="ECO:0007669"/>
    <property type="project" value="TreeGrafter"/>
</dbReference>
<feature type="region of interest" description="Disordered" evidence="3">
    <location>
        <begin position="899"/>
        <end position="939"/>
    </location>
</feature>
<keyword evidence="2" id="KW-0804">Transcription</keyword>
<keyword evidence="2" id="KW-0805">Transcription regulation</keyword>
<keyword evidence="2" id="KW-0943">RNA-mediated gene silencing</keyword>
<comment type="subcellular location">
    <subcellularLocation>
        <location evidence="2">Cytoplasm</location>
    </subcellularLocation>
    <subcellularLocation>
        <location evidence="2">Nucleus</location>
    </subcellularLocation>
</comment>
<dbReference type="GO" id="GO:0005737">
    <property type="term" value="C:cytoplasm"/>
    <property type="evidence" value="ECO:0007669"/>
    <property type="project" value="UniProtKB-SubCell"/>
</dbReference>
<keyword evidence="2" id="KW-0810">Translation regulation</keyword>
<dbReference type="GO" id="GO:0031047">
    <property type="term" value="P:regulatory ncRNA-mediated gene silencing"/>
    <property type="evidence" value="ECO:0007669"/>
    <property type="project" value="UniProtKB-UniRule"/>
</dbReference>
<dbReference type="WBParaSite" id="MCU_008391-RB">
    <property type="protein sequence ID" value="MCU_008391-RB"/>
    <property type="gene ID" value="MCU_008391"/>
</dbReference>
<evidence type="ECO:0000313" key="4">
    <source>
        <dbReference type="WBParaSite" id="MCU_008391-RB"/>
    </source>
</evidence>
<dbReference type="SUPFAM" id="SSF48452">
    <property type="entry name" value="TPR-like"/>
    <property type="match status" value="1"/>
</dbReference>
<dbReference type="AlphaFoldDB" id="A0A5K3FJS0"/>
<feature type="compositionally biased region" description="Gly residues" evidence="3">
    <location>
        <begin position="343"/>
        <end position="353"/>
    </location>
</feature>
<name>A0A5K3FJS0_MESCO</name>
<evidence type="ECO:0000256" key="3">
    <source>
        <dbReference type="SAM" id="MobiDB-lite"/>
    </source>
</evidence>
<accession>A0A5K3FJS0</accession>
<dbReference type="GO" id="GO:0005634">
    <property type="term" value="C:nucleus"/>
    <property type="evidence" value="ECO:0007669"/>
    <property type="project" value="UniProtKB-SubCell"/>
</dbReference>
<dbReference type="PANTHER" id="PTHR12979">
    <property type="entry name" value="CCR4-NOT TRANSCRIPTION COMPLEX SUBUNIT 10"/>
    <property type="match status" value="1"/>
</dbReference>
<proteinExistence type="inferred from homology"/>
<comment type="function">
    <text evidence="2">Component of the CCR4-NOT complex which is one of the major cellular mRNA deadenylases and is linked to various cellular processes including bulk mRNA degradation, miRNA-mediated repression, translational repression during translational initiation and general transcription regulation.</text>
</comment>
<dbReference type="GO" id="GO:0030014">
    <property type="term" value="C:CCR4-NOT complex"/>
    <property type="evidence" value="ECO:0007669"/>
    <property type="project" value="UniProtKB-UniRule"/>
</dbReference>
<reference evidence="4" key="1">
    <citation type="submission" date="2019-11" db="UniProtKB">
        <authorList>
            <consortium name="WormBaseParasite"/>
        </authorList>
    </citation>
    <scope>IDENTIFICATION</scope>
</reference>
<feature type="region of interest" description="Disordered" evidence="3">
    <location>
        <begin position="339"/>
        <end position="358"/>
    </location>
</feature>
<keyword evidence="2" id="KW-0539">Nucleus</keyword>
<keyword evidence="2" id="KW-0963">Cytoplasm</keyword>
<dbReference type="InterPro" id="IPR011990">
    <property type="entry name" value="TPR-like_helical_dom_sf"/>
</dbReference>
<dbReference type="InterPro" id="IPR039740">
    <property type="entry name" value="CNOT10"/>
</dbReference>
<comment type="similarity">
    <text evidence="1 2">Belongs to the CNOT10 family.</text>
</comment>